<proteinExistence type="inferred from homology"/>
<evidence type="ECO:0000256" key="10">
    <source>
        <dbReference type="ARBA" id="ARBA00022679"/>
    </source>
</evidence>
<protein>
    <recommendedName>
        <fullName evidence="7 18">Phosphatidate cytidylyltransferase</fullName>
        <ecNumber evidence="6 18">2.7.7.41</ecNumber>
    </recommendedName>
</protein>
<dbReference type="PROSITE" id="PS01315">
    <property type="entry name" value="CDS"/>
    <property type="match status" value="1"/>
</dbReference>
<keyword evidence="14" id="KW-0443">Lipid metabolism</keyword>
<keyword evidence="16" id="KW-0594">Phospholipid biosynthesis</keyword>
<dbReference type="PANTHER" id="PTHR46382">
    <property type="entry name" value="PHOSPHATIDATE CYTIDYLYLTRANSFERASE"/>
    <property type="match status" value="1"/>
</dbReference>
<evidence type="ECO:0000256" key="3">
    <source>
        <dbReference type="ARBA" id="ARBA00005119"/>
    </source>
</evidence>
<evidence type="ECO:0000313" key="20">
    <source>
        <dbReference type="EMBL" id="MST75923.1"/>
    </source>
</evidence>
<dbReference type="UniPathway" id="UPA00557">
    <property type="reaction ID" value="UER00614"/>
</dbReference>
<comment type="pathway">
    <text evidence="4">Lipid metabolism.</text>
</comment>
<keyword evidence="13 19" id="KW-1133">Transmembrane helix</keyword>
<evidence type="ECO:0000256" key="11">
    <source>
        <dbReference type="ARBA" id="ARBA00022692"/>
    </source>
</evidence>
<evidence type="ECO:0000256" key="15">
    <source>
        <dbReference type="ARBA" id="ARBA00023136"/>
    </source>
</evidence>
<keyword evidence="12 18" id="KW-0548">Nucleotidyltransferase</keyword>
<evidence type="ECO:0000313" key="21">
    <source>
        <dbReference type="Proteomes" id="UP000474024"/>
    </source>
</evidence>
<dbReference type="Pfam" id="PF01148">
    <property type="entry name" value="CTP_transf_1"/>
    <property type="match status" value="1"/>
</dbReference>
<reference evidence="20 21" key="1">
    <citation type="submission" date="2019-08" db="EMBL/GenBank/DDBJ databases">
        <title>In-depth cultivation of the pig gut microbiome towards novel bacterial diversity and tailored functional studies.</title>
        <authorList>
            <person name="Wylensek D."/>
            <person name="Hitch T.C.A."/>
            <person name="Clavel T."/>
        </authorList>
    </citation>
    <scope>NUCLEOTIDE SEQUENCE [LARGE SCALE GENOMIC DNA]</scope>
    <source>
        <strain evidence="20 21">MUC/MUC-530-WT-4D</strain>
    </source>
</reference>
<dbReference type="PANTHER" id="PTHR46382:SF1">
    <property type="entry name" value="PHOSPHATIDATE CYTIDYLYLTRANSFERASE"/>
    <property type="match status" value="1"/>
</dbReference>
<keyword evidence="9" id="KW-0444">Lipid biosynthesis</keyword>
<dbReference type="EMBL" id="VUNI01000030">
    <property type="protein sequence ID" value="MST75923.1"/>
    <property type="molecule type" value="Genomic_DNA"/>
</dbReference>
<evidence type="ECO:0000256" key="7">
    <source>
        <dbReference type="ARBA" id="ARBA00019373"/>
    </source>
</evidence>
<gene>
    <name evidence="20" type="ORF">FYJ75_13140</name>
</gene>
<comment type="catalytic activity">
    <reaction evidence="1 18">
        <text>a 1,2-diacyl-sn-glycero-3-phosphate + CTP + H(+) = a CDP-1,2-diacyl-sn-glycerol + diphosphate</text>
        <dbReference type="Rhea" id="RHEA:16229"/>
        <dbReference type="ChEBI" id="CHEBI:15378"/>
        <dbReference type="ChEBI" id="CHEBI:33019"/>
        <dbReference type="ChEBI" id="CHEBI:37563"/>
        <dbReference type="ChEBI" id="CHEBI:58332"/>
        <dbReference type="ChEBI" id="CHEBI:58608"/>
        <dbReference type="EC" id="2.7.7.41"/>
    </reaction>
</comment>
<evidence type="ECO:0000256" key="17">
    <source>
        <dbReference type="ARBA" id="ARBA00023264"/>
    </source>
</evidence>
<sequence length="266" mass="29678">MFKTRLLSGIVLVILAFLFIVSGGTVLLASTLVISCIGMFELYRVYKVERSPIAFAGYLAAVLFYANLKWNFIPDILMLVLGFLIVLMFLYVFSYPKYKADQVMAVFFGMFYVAAMLSYVYQIRTLDRGLYLAFLVFFCSWGCDTCAYCVGMLIGKHKMSPKLSPKKSIEGAVGGILGAALLTALYCFIFRSQMEMQKGEILVLAVIAAVAAFISMIGDLCASAIKRNYDIKDYGHLIPGHGGILDRFDSMIITAPIIYYLALYFM</sequence>
<keyword evidence="8" id="KW-1003">Cell membrane</keyword>
<feature type="transmembrane region" description="Helical" evidence="19">
    <location>
        <begin position="102"/>
        <end position="121"/>
    </location>
</feature>
<dbReference type="EC" id="2.7.7.41" evidence="6 18"/>
<evidence type="ECO:0000256" key="12">
    <source>
        <dbReference type="ARBA" id="ARBA00022695"/>
    </source>
</evidence>
<evidence type="ECO:0000256" key="14">
    <source>
        <dbReference type="ARBA" id="ARBA00023098"/>
    </source>
</evidence>
<evidence type="ECO:0000256" key="16">
    <source>
        <dbReference type="ARBA" id="ARBA00023209"/>
    </source>
</evidence>
<evidence type="ECO:0000256" key="18">
    <source>
        <dbReference type="RuleBase" id="RU003938"/>
    </source>
</evidence>
<feature type="transmembrane region" description="Helical" evidence="19">
    <location>
        <begin position="201"/>
        <end position="225"/>
    </location>
</feature>
<keyword evidence="21" id="KW-1185">Reference proteome</keyword>
<dbReference type="GO" id="GO:0005886">
    <property type="term" value="C:plasma membrane"/>
    <property type="evidence" value="ECO:0007669"/>
    <property type="project" value="UniProtKB-SubCell"/>
</dbReference>
<feature type="transmembrane region" description="Helical" evidence="19">
    <location>
        <begin position="53"/>
        <end position="70"/>
    </location>
</feature>
<keyword evidence="17" id="KW-1208">Phospholipid metabolism</keyword>
<evidence type="ECO:0000256" key="5">
    <source>
        <dbReference type="ARBA" id="ARBA00010185"/>
    </source>
</evidence>
<evidence type="ECO:0000256" key="1">
    <source>
        <dbReference type="ARBA" id="ARBA00001698"/>
    </source>
</evidence>
<keyword evidence="11 18" id="KW-0812">Transmembrane</keyword>
<evidence type="ECO:0000256" key="13">
    <source>
        <dbReference type="ARBA" id="ARBA00022989"/>
    </source>
</evidence>
<name>A0A6L5YTP6_9FIRM</name>
<comment type="subcellular location">
    <subcellularLocation>
        <location evidence="2">Cell membrane</location>
        <topology evidence="2">Multi-pass membrane protein</topology>
    </subcellularLocation>
</comment>
<evidence type="ECO:0000256" key="9">
    <source>
        <dbReference type="ARBA" id="ARBA00022516"/>
    </source>
</evidence>
<keyword evidence="10 18" id="KW-0808">Transferase</keyword>
<keyword evidence="15 19" id="KW-0472">Membrane</keyword>
<accession>A0A6L5YTP6</accession>
<feature type="transmembrane region" description="Helical" evidence="19">
    <location>
        <begin position="169"/>
        <end position="189"/>
    </location>
</feature>
<dbReference type="InterPro" id="IPR000374">
    <property type="entry name" value="PC_trans"/>
</dbReference>
<evidence type="ECO:0000256" key="4">
    <source>
        <dbReference type="ARBA" id="ARBA00005189"/>
    </source>
</evidence>
<comment type="pathway">
    <text evidence="3 18">Phospholipid metabolism; CDP-diacylglycerol biosynthesis; CDP-diacylglycerol from sn-glycerol 3-phosphate: step 3/3.</text>
</comment>
<dbReference type="Proteomes" id="UP000474024">
    <property type="component" value="Unassembled WGS sequence"/>
</dbReference>
<comment type="caution">
    <text evidence="20">The sequence shown here is derived from an EMBL/GenBank/DDBJ whole genome shotgun (WGS) entry which is preliminary data.</text>
</comment>
<feature type="transmembrane region" description="Helical" evidence="19">
    <location>
        <begin position="130"/>
        <end position="154"/>
    </location>
</feature>
<evidence type="ECO:0000256" key="6">
    <source>
        <dbReference type="ARBA" id="ARBA00012487"/>
    </source>
</evidence>
<feature type="transmembrane region" description="Helical" evidence="19">
    <location>
        <begin position="77"/>
        <end position="96"/>
    </location>
</feature>
<dbReference type="AlphaFoldDB" id="A0A6L5YTP6"/>
<evidence type="ECO:0000256" key="8">
    <source>
        <dbReference type="ARBA" id="ARBA00022475"/>
    </source>
</evidence>
<organism evidence="20 21">
    <name type="scientific">Roseburia porci</name>
    <dbReference type="NCBI Taxonomy" id="2605790"/>
    <lineage>
        <taxon>Bacteria</taxon>
        <taxon>Bacillati</taxon>
        <taxon>Bacillota</taxon>
        <taxon>Clostridia</taxon>
        <taxon>Lachnospirales</taxon>
        <taxon>Lachnospiraceae</taxon>
        <taxon>Roseburia</taxon>
    </lineage>
</organism>
<feature type="transmembrane region" description="Helical" evidence="19">
    <location>
        <begin position="245"/>
        <end position="265"/>
    </location>
</feature>
<evidence type="ECO:0000256" key="2">
    <source>
        <dbReference type="ARBA" id="ARBA00004651"/>
    </source>
</evidence>
<dbReference type="RefSeq" id="WP_154430891.1">
    <property type="nucleotide sequence ID" value="NZ_VUNI01000030.1"/>
</dbReference>
<dbReference type="GO" id="GO:0004605">
    <property type="term" value="F:phosphatidate cytidylyltransferase activity"/>
    <property type="evidence" value="ECO:0007669"/>
    <property type="project" value="UniProtKB-EC"/>
</dbReference>
<dbReference type="GO" id="GO:0016024">
    <property type="term" value="P:CDP-diacylglycerol biosynthetic process"/>
    <property type="evidence" value="ECO:0007669"/>
    <property type="project" value="UniProtKB-UniPathway"/>
</dbReference>
<comment type="similarity">
    <text evidence="5 18">Belongs to the CDS family.</text>
</comment>
<evidence type="ECO:0000256" key="19">
    <source>
        <dbReference type="SAM" id="Phobius"/>
    </source>
</evidence>